<protein>
    <submittedName>
        <fullName evidence="1">Uncharacterized protein</fullName>
    </submittedName>
</protein>
<organism evidence="1 2">
    <name type="scientific">Pontibacter virosus</name>
    <dbReference type="NCBI Taxonomy" id="1765052"/>
    <lineage>
        <taxon>Bacteria</taxon>
        <taxon>Pseudomonadati</taxon>
        <taxon>Bacteroidota</taxon>
        <taxon>Cytophagia</taxon>
        <taxon>Cytophagales</taxon>
        <taxon>Hymenobacteraceae</taxon>
        <taxon>Pontibacter</taxon>
    </lineage>
</organism>
<dbReference type="AlphaFoldDB" id="A0A2U1AW59"/>
<sequence>MHSHLVSAKSKGRTNKCTALAADSELENQMLDIESSLLMYLSLTELNKMNGKVL</sequence>
<keyword evidence="2" id="KW-1185">Reference proteome</keyword>
<accession>A0A2U1AW59</accession>
<comment type="caution">
    <text evidence="1">The sequence shown here is derived from an EMBL/GenBank/DDBJ whole genome shotgun (WGS) entry which is preliminary data.</text>
</comment>
<name>A0A2U1AW59_9BACT</name>
<reference evidence="1 2" key="1">
    <citation type="submission" date="2018-04" db="EMBL/GenBank/DDBJ databases">
        <title>Genomic Encyclopedia of Type Strains, Phase IV (KMG-IV): sequencing the most valuable type-strain genomes for metagenomic binning, comparative biology and taxonomic classification.</title>
        <authorList>
            <person name="Goeker M."/>
        </authorList>
    </citation>
    <scope>NUCLEOTIDE SEQUENCE [LARGE SCALE GENOMIC DNA]</scope>
    <source>
        <strain evidence="1 2">DSM 100231</strain>
    </source>
</reference>
<dbReference type="Proteomes" id="UP000245466">
    <property type="component" value="Unassembled WGS sequence"/>
</dbReference>
<gene>
    <name evidence="1" type="ORF">C8E01_1063</name>
</gene>
<evidence type="ECO:0000313" key="2">
    <source>
        <dbReference type="Proteomes" id="UP000245466"/>
    </source>
</evidence>
<dbReference type="EMBL" id="QEKI01000006">
    <property type="protein sequence ID" value="PVY40664.1"/>
    <property type="molecule type" value="Genomic_DNA"/>
</dbReference>
<evidence type="ECO:0000313" key="1">
    <source>
        <dbReference type="EMBL" id="PVY40664.1"/>
    </source>
</evidence>
<proteinExistence type="predicted"/>